<feature type="domain" description="HTH luxR-type" evidence="2">
    <location>
        <begin position="96"/>
        <end position="153"/>
    </location>
</feature>
<feature type="transmembrane region" description="Helical" evidence="1">
    <location>
        <begin position="48"/>
        <end position="66"/>
    </location>
</feature>
<keyword evidence="1" id="KW-0472">Membrane</keyword>
<dbReference type="RefSeq" id="WP_229802214.1">
    <property type="nucleotide sequence ID" value="NZ_BMZF01000004.1"/>
</dbReference>
<keyword evidence="4" id="KW-1185">Reference proteome</keyword>
<proteinExistence type="predicted"/>
<dbReference type="SMART" id="SM00421">
    <property type="entry name" value="HTH_LUXR"/>
    <property type="match status" value="1"/>
</dbReference>
<feature type="transmembrane region" description="Helical" evidence="1">
    <location>
        <begin position="7"/>
        <end position="28"/>
    </location>
</feature>
<name>A0ABQ3D393_9RHOB</name>
<gene>
    <name evidence="3" type="ORF">GCM10008927_19380</name>
</gene>
<keyword evidence="1" id="KW-0812">Transmembrane</keyword>
<evidence type="ECO:0000313" key="4">
    <source>
        <dbReference type="Proteomes" id="UP000634455"/>
    </source>
</evidence>
<dbReference type="InterPro" id="IPR036388">
    <property type="entry name" value="WH-like_DNA-bd_sf"/>
</dbReference>
<evidence type="ECO:0000259" key="2">
    <source>
        <dbReference type="SMART" id="SM00421"/>
    </source>
</evidence>
<dbReference type="SUPFAM" id="SSF46894">
    <property type="entry name" value="C-terminal effector domain of the bipartite response regulators"/>
    <property type="match status" value="1"/>
</dbReference>
<dbReference type="Gene3D" id="1.10.10.10">
    <property type="entry name" value="Winged helix-like DNA-binding domain superfamily/Winged helix DNA-binding domain"/>
    <property type="match status" value="1"/>
</dbReference>
<accession>A0ABQ3D393</accession>
<dbReference type="InterPro" id="IPR016032">
    <property type="entry name" value="Sig_transdc_resp-reg_C-effctor"/>
</dbReference>
<keyword evidence="1" id="KW-1133">Transmembrane helix</keyword>
<dbReference type="EMBL" id="BMZF01000004">
    <property type="protein sequence ID" value="GHA53645.1"/>
    <property type="molecule type" value="Genomic_DNA"/>
</dbReference>
<dbReference type="InterPro" id="IPR000792">
    <property type="entry name" value="Tscrpt_reg_LuxR_C"/>
</dbReference>
<comment type="caution">
    <text evidence="3">The sequence shown here is derived from an EMBL/GenBank/DDBJ whole genome shotgun (WGS) entry which is preliminary data.</text>
</comment>
<reference evidence="4" key="1">
    <citation type="journal article" date="2019" name="Int. J. Syst. Evol. Microbiol.">
        <title>The Global Catalogue of Microorganisms (GCM) 10K type strain sequencing project: providing services to taxonomists for standard genome sequencing and annotation.</title>
        <authorList>
            <consortium name="The Broad Institute Genomics Platform"/>
            <consortium name="The Broad Institute Genome Sequencing Center for Infectious Disease"/>
            <person name="Wu L."/>
            <person name="Ma J."/>
        </authorList>
    </citation>
    <scope>NUCLEOTIDE SEQUENCE [LARGE SCALE GENOMIC DNA]</scope>
    <source>
        <strain evidence="4">KCTC 32465</strain>
    </source>
</reference>
<dbReference type="Pfam" id="PF00196">
    <property type="entry name" value="GerE"/>
    <property type="match status" value="1"/>
</dbReference>
<evidence type="ECO:0000313" key="3">
    <source>
        <dbReference type="EMBL" id="GHA53645.1"/>
    </source>
</evidence>
<protein>
    <submittedName>
        <fullName evidence="3">LuxR family transcriptional regulator</fullName>
    </submittedName>
</protein>
<sequence>MNNRKFLLWATVGIQVLCSGIFIANLAVSILGLRTTSIGWQLRETLEVSASVGLMLGAILGVRMILRAERSQQRAEEKLRGASDAFVTVVNQKFERWALSAAERDVAWFTIKGFSIKEIAQLRGSSEGTVKAQSNAIYRKVGVSGRAQLLSILVDDMLINNDKFDDREVNEF</sequence>
<dbReference type="Proteomes" id="UP000634455">
    <property type="component" value="Unassembled WGS sequence"/>
</dbReference>
<organism evidence="3 4">
    <name type="scientific">Paramylibacter ulvae</name>
    <dbReference type="NCBI Taxonomy" id="1651968"/>
    <lineage>
        <taxon>Bacteria</taxon>
        <taxon>Pseudomonadati</taxon>
        <taxon>Pseudomonadota</taxon>
        <taxon>Alphaproteobacteria</taxon>
        <taxon>Rhodobacterales</taxon>
        <taxon>Paracoccaceae</taxon>
        <taxon>Paramylibacter</taxon>
    </lineage>
</organism>
<evidence type="ECO:0000256" key="1">
    <source>
        <dbReference type="SAM" id="Phobius"/>
    </source>
</evidence>